<dbReference type="Gene3D" id="1.10.10.10">
    <property type="entry name" value="Winged helix-like DNA-binding domain superfamily/Winged helix DNA-binding domain"/>
    <property type="match status" value="2"/>
</dbReference>
<dbReference type="CDD" id="cd00086">
    <property type="entry name" value="homeodomain"/>
    <property type="match status" value="1"/>
</dbReference>
<proteinExistence type="inferred from homology"/>
<dbReference type="AlphaFoldDB" id="A0A8B9K8Z4"/>
<feature type="domain" description="Paired" evidence="14">
    <location>
        <begin position="64"/>
        <end position="190"/>
    </location>
</feature>
<dbReference type="PROSITE" id="PS00034">
    <property type="entry name" value="PAIRED_1"/>
    <property type="match status" value="1"/>
</dbReference>
<dbReference type="SUPFAM" id="SSF46689">
    <property type="entry name" value="Homeodomain-like"/>
    <property type="match status" value="2"/>
</dbReference>
<evidence type="ECO:0000256" key="6">
    <source>
        <dbReference type="ARBA" id="ARBA00023125"/>
    </source>
</evidence>
<reference evidence="15" key="1">
    <citation type="submission" date="2025-08" db="UniProtKB">
        <authorList>
            <consortium name="Ensembl"/>
        </authorList>
    </citation>
    <scope>IDENTIFICATION</scope>
</reference>
<keyword evidence="5" id="KW-0805">Transcription regulation</keyword>
<dbReference type="InterPro" id="IPR009057">
    <property type="entry name" value="Homeodomain-like_sf"/>
</dbReference>
<protein>
    <submittedName>
        <fullName evidence="15">Paired box 4</fullName>
    </submittedName>
</protein>
<keyword evidence="4" id="KW-0563">Paired box</keyword>
<comment type="subcellular location">
    <subcellularLocation>
        <location evidence="1 10 11">Nucleus</location>
    </subcellularLocation>
</comment>
<evidence type="ECO:0000259" key="13">
    <source>
        <dbReference type="PROSITE" id="PS50071"/>
    </source>
</evidence>
<sequence length="413" mass="46308">MLRSRDPGGPPNLCPLTSSWAQEIRHTAKLGRENSEPASSAPCRKPRTPHRVTGMCGTEMGLSHEGSLNQLGGRFLNGRPLPSHTRRMMIKLASEGVRPCHISRILKVSSGCVSKILRWYWRTGHVGPKSTGGSRPRLLTPQVISTIARYKRYSPSLFAWEIREKLSAEHVCGADKVPSVSSINRILKKLQHNQDKERNTCEGNRSDKTGDERLNFYNFGEMDQQPAASNLQSTQQRNRKNFSPEQCKILEKEFLCGQYPDLFAREKLSTDTNLSQDTIKVWFSNRRAKMRREMKAGEIGWPSHGLVPPHSLGSASVPLSLSTNWLCERTALPVASDLDNRSSLAPFPVAQNPDSSPLSLAHCSSNMRTGFPLDHRLDRANMLRSQQREEESAYGPAHFTEWVAHPSFAGQYV</sequence>
<feature type="domain" description="Homeobox" evidence="13">
    <location>
        <begin position="233"/>
        <end position="293"/>
    </location>
</feature>
<keyword evidence="8" id="KW-0804">Transcription</keyword>
<dbReference type="OrthoDB" id="3225452at2759"/>
<evidence type="ECO:0000313" key="15">
    <source>
        <dbReference type="Ensembl" id="ENSAMXP00005033196.1"/>
    </source>
</evidence>
<dbReference type="GO" id="GO:0005634">
    <property type="term" value="C:nucleus"/>
    <property type="evidence" value="ECO:0007669"/>
    <property type="project" value="UniProtKB-SubCell"/>
</dbReference>
<feature type="region of interest" description="Disordered" evidence="12">
    <location>
        <begin position="30"/>
        <end position="50"/>
    </location>
</feature>
<dbReference type="InterPro" id="IPR043182">
    <property type="entry name" value="PAIRED_DNA-bd_dom"/>
</dbReference>
<keyword evidence="6 10" id="KW-0238">DNA-binding</keyword>
<evidence type="ECO:0000256" key="1">
    <source>
        <dbReference type="ARBA" id="ARBA00004123"/>
    </source>
</evidence>
<dbReference type="PANTHER" id="PTHR45636">
    <property type="entry name" value="PAIRED BOX PROTEIN PAX-6-RELATED-RELATED"/>
    <property type="match status" value="1"/>
</dbReference>
<evidence type="ECO:0000256" key="10">
    <source>
        <dbReference type="PROSITE-ProRule" id="PRU00108"/>
    </source>
</evidence>
<dbReference type="FunFam" id="1.10.10.10:FF:000003">
    <property type="entry name" value="Paired box protein Pax-6"/>
    <property type="match status" value="1"/>
</dbReference>
<dbReference type="PANTHER" id="PTHR45636:SF47">
    <property type="entry name" value="PAIRED BOX PROTEIN PAX-4"/>
    <property type="match status" value="1"/>
</dbReference>
<dbReference type="Pfam" id="PF00292">
    <property type="entry name" value="PAX"/>
    <property type="match status" value="1"/>
</dbReference>
<dbReference type="GO" id="GO:0000978">
    <property type="term" value="F:RNA polymerase II cis-regulatory region sequence-specific DNA binding"/>
    <property type="evidence" value="ECO:0007669"/>
    <property type="project" value="TreeGrafter"/>
</dbReference>
<evidence type="ECO:0000256" key="8">
    <source>
        <dbReference type="ARBA" id="ARBA00023163"/>
    </source>
</evidence>
<dbReference type="Gene3D" id="1.10.10.60">
    <property type="entry name" value="Homeodomain-like"/>
    <property type="match status" value="1"/>
</dbReference>
<dbReference type="InterPro" id="IPR017970">
    <property type="entry name" value="Homeobox_CS"/>
</dbReference>
<dbReference type="SMART" id="SM00389">
    <property type="entry name" value="HOX"/>
    <property type="match status" value="1"/>
</dbReference>
<accession>A0A8B9K8Z4</accession>
<evidence type="ECO:0000256" key="3">
    <source>
        <dbReference type="ARBA" id="ARBA00022473"/>
    </source>
</evidence>
<dbReference type="PROSITE" id="PS00027">
    <property type="entry name" value="HOMEOBOX_1"/>
    <property type="match status" value="1"/>
</dbReference>
<keyword evidence="9 10" id="KW-0539">Nucleus</keyword>
<evidence type="ECO:0000256" key="2">
    <source>
        <dbReference type="ARBA" id="ARBA00005733"/>
    </source>
</evidence>
<keyword evidence="7 10" id="KW-0371">Homeobox</keyword>
<dbReference type="SMART" id="SM00351">
    <property type="entry name" value="PAX"/>
    <property type="match status" value="1"/>
</dbReference>
<evidence type="ECO:0000259" key="14">
    <source>
        <dbReference type="PROSITE" id="PS51057"/>
    </source>
</evidence>
<dbReference type="InterPro" id="IPR043565">
    <property type="entry name" value="PAX_fam"/>
</dbReference>
<dbReference type="GO" id="GO:0000981">
    <property type="term" value="F:DNA-binding transcription factor activity, RNA polymerase II-specific"/>
    <property type="evidence" value="ECO:0007669"/>
    <property type="project" value="InterPro"/>
</dbReference>
<evidence type="ECO:0000313" key="16">
    <source>
        <dbReference type="Proteomes" id="UP000694621"/>
    </source>
</evidence>
<comment type="similarity">
    <text evidence="2">Belongs to the paired homeobox family.</text>
</comment>
<feature type="DNA-binding region" description="Homeobox" evidence="10">
    <location>
        <begin position="235"/>
        <end position="294"/>
    </location>
</feature>
<dbReference type="GO" id="GO:0009952">
    <property type="term" value="P:anterior/posterior pattern specification"/>
    <property type="evidence" value="ECO:0007669"/>
    <property type="project" value="UniProtKB-ARBA"/>
</dbReference>
<dbReference type="Ensembl" id="ENSAMXT00005036274.1">
    <property type="protein sequence ID" value="ENSAMXP00005033196.1"/>
    <property type="gene ID" value="ENSAMXG00005016145.1"/>
</dbReference>
<dbReference type="PROSITE" id="PS50071">
    <property type="entry name" value="HOMEOBOX_2"/>
    <property type="match status" value="1"/>
</dbReference>
<dbReference type="GO" id="GO:0048593">
    <property type="term" value="P:camera-type eye morphogenesis"/>
    <property type="evidence" value="ECO:0007669"/>
    <property type="project" value="UniProtKB-ARBA"/>
</dbReference>
<dbReference type="InterPro" id="IPR001523">
    <property type="entry name" value="Paired_dom"/>
</dbReference>
<dbReference type="GO" id="GO:0030902">
    <property type="term" value="P:hindbrain development"/>
    <property type="evidence" value="ECO:0007669"/>
    <property type="project" value="UniProtKB-ARBA"/>
</dbReference>
<dbReference type="InterPro" id="IPR036388">
    <property type="entry name" value="WH-like_DNA-bd_sf"/>
</dbReference>
<evidence type="ECO:0000256" key="7">
    <source>
        <dbReference type="ARBA" id="ARBA00023155"/>
    </source>
</evidence>
<evidence type="ECO:0000256" key="5">
    <source>
        <dbReference type="ARBA" id="ARBA00023015"/>
    </source>
</evidence>
<evidence type="ECO:0000256" key="9">
    <source>
        <dbReference type="ARBA" id="ARBA00023242"/>
    </source>
</evidence>
<dbReference type="InterPro" id="IPR001356">
    <property type="entry name" value="HD"/>
</dbReference>
<dbReference type="Pfam" id="PF00046">
    <property type="entry name" value="Homeodomain"/>
    <property type="match status" value="1"/>
</dbReference>
<keyword evidence="3" id="KW-0217">Developmental protein</keyword>
<name>A0A8B9K8Z4_ASTMX</name>
<evidence type="ECO:0000256" key="4">
    <source>
        <dbReference type="ARBA" id="ARBA00022724"/>
    </source>
</evidence>
<dbReference type="PRINTS" id="PR00027">
    <property type="entry name" value="PAIREDBOX"/>
</dbReference>
<organism evidence="15 16">
    <name type="scientific">Astyanax mexicanus</name>
    <name type="common">Blind cave fish</name>
    <name type="synonym">Astyanax fasciatus mexicanus</name>
    <dbReference type="NCBI Taxonomy" id="7994"/>
    <lineage>
        <taxon>Eukaryota</taxon>
        <taxon>Metazoa</taxon>
        <taxon>Chordata</taxon>
        <taxon>Craniata</taxon>
        <taxon>Vertebrata</taxon>
        <taxon>Euteleostomi</taxon>
        <taxon>Actinopterygii</taxon>
        <taxon>Neopterygii</taxon>
        <taxon>Teleostei</taxon>
        <taxon>Ostariophysi</taxon>
        <taxon>Characiformes</taxon>
        <taxon>Characoidei</taxon>
        <taxon>Acestrorhamphidae</taxon>
        <taxon>Acestrorhamphinae</taxon>
        <taxon>Astyanax</taxon>
    </lineage>
</organism>
<gene>
    <name evidence="15" type="primary">pax4</name>
</gene>
<evidence type="ECO:0000256" key="12">
    <source>
        <dbReference type="SAM" id="MobiDB-lite"/>
    </source>
</evidence>
<evidence type="ECO:0000256" key="11">
    <source>
        <dbReference type="RuleBase" id="RU000682"/>
    </source>
</evidence>
<dbReference type="Proteomes" id="UP000694621">
    <property type="component" value="Unplaced"/>
</dbReference>
<dbReference type="PROSITE" id="PS51057">
    <property type="entry name" value="PAIRED_2"/>
    <property type="match status" value="1"/>
</dbReference>